<dbReference type="Pfam" id="PF10259">
    <property type="entry name" value="Rogdi_lz"/>
    <property type="match status" value="1"/>
</dbReference>
<dbReference type="OrthoDB" id="66510at2759"/>
<reference evidence="1 2" key="1">
    <citation type="journal article" date="2016" name="Sci. Rep.">
        <title>Peltaster fructicola genome reveals evolution from an invasive phytopathogen to an ectophytic parasite.</title>
        <authorList>
            <person name="Xu C."/>
            <person name="Chen H."/>
            <person name="Gleason M.L."/>
            <person name="Xu J.R."/>
            <person name="Liu H."/>
            <person name="Zhang R."/>
            <person name="Sun G."/>
        </authorList>
    </citation>
    <scope>NUCLEOTIDE SEQUENCE [LARGE SCALE GENOMIC DNA]</scope>
    <source>
        <strain evidence="1 2">LNHT1506</strain>
    </source>
</reference>
<dbReference type="PANTHER" id="PTHR13618">
    <property type="entry name" value="LEUCINE ZIPPER CONTAINING TRANSCRIPTION FACTOR LZF1"/>
    <property type="match status" value="1"/>
</dbReference>
<dbReference type="InterPro" id="IPR028241">
    <property type="entry name" value="RAVE2/Rogdi"/>
</dbReference>
<evidence type="ECO:0000313" key="1">
    <source>
        <dbReference type="EMBL" id="QIW99207.1"/>
    </source>
</evidence>
<protein>
    <recommendedName>
        <fullName evidence="3">RAVE subunit 2/Rogdi</fullName>
    </recommendedName>
</protein>
<sequence length="312" mass="34299">MSTLVWPAPADTSLDAAIESTQRRELEWLLTSLQETLRSLKAGLEETAALLAPTEPGVTLVVSSLRSEALKGFVTRVGTRIVKGDITLRLPSLVPPRGQQAVRASVSQQPAATPIVLEQLATTRTLINSCLDVVDATQWTGDSTNANFISGQLRLLHENVQEARNALRGWNDKQKSWPQDSYDFNVFESGLPKNVSFHFFISEAALILIVRTIELADPNEAANASFTGFSLRERFTTALGGPRTVSHDEMTETFSYRGQEVRVKDKVRIDSQDPNLMAALAKLGALERSVTISRKALDVVMGREYDDLTSNS</sequence>
<evidence type="ECO:0008006" key="3">
    <source>
        <dbReference type="Google" id="ProtNLM"/>
    </source>
</evidence>
<organism evidence="1 2">
    <name type="scientific">Peltaster fructicola</name>
    <dbReference type="NCBI Taxonomy" id="286661"/>
    <lineage>
        <taxon>Eukaryota</taxon>
        <taxon>Fungi</taxon>
        <taxon>Dikarya</taxon>
        <taxon>Ascomycota</taxon>
        <taxon>Pezizomycotina</taxon>
        <taxon>Dothideomycetes</taxon>
        <taxon>Dothideomycetes incertae sedis</taxon>
        <taxon>Peltaster</taxon>
    </lineage>
</organism>
<gene>
    <name evidence="1" type="ORF">AMS68_004725</name>
</gene>
<dbReference type="PANTHER" id="PTHR13618:SF1">
    <property type="entry name" value="PROTEIN ROGDI HOMOLOG"/>
    <property type="match status" value="1"/>
</dbReference>
<dbReference type="AlphaFoldDB" id="A0A6H0XX90"/>
<dbReference type="Proteomes" id="UP000503462">
    <property type="component" value="Chromosome 3"/>
</dbReference>
<evidence type="ECO:0000313" key="2">
    <source>
        <dbReference type="Proteomes" id="UP000503462"/>
    </source>
</evidence>
<keyword evidence="2" id="KW-1185">Reference proteome</keyword>
<accession>A0A6H0XX90</accession>
<dbReference type="EMBL" id="CP051141">
    <property type="protein sequence ID" value="QIW99207.1"/>
    <property type="molecule type" value="Genomic_DNA"/>
</dbReference>
<proteinExistence type="predicted"/>
<name>A0A6H0XX90_9PEZI</name>
<dbReference type="GO" id="GO:0043291">
    <property type="term" value="C:RAVE complex"/>
    <property type="evidence" value="ECO:0007669"/>
    <property type="project" value="TreeGrafter"/>
</dbReference>